<name>A0A9P0HL52_NEZVI</name>
<evidence type="ECO:0000313" key="2">
    <source>
        <dbReference type="Proteomes" id="UP001152798"/>
    </source>
</evidence>
<gene>
    <name evidence="1" type="ORF">NEZAVI_LOCUS12595</name>
</gene>
<proteinExistence type="predicted"/>
<accession>A0A9P0HL52</accession>
<dbReference type="EMBL" id="OV725082">
    <property type="protein sequence ID" value="CAH1404129.1"/>
    <property type="molecule type" value="Genomic_DNA"/>
</dbReference>
<sequence length="115" mass="13221">MWSTRLILGSTANPGSICRALAMDHSEQVALWGVRQSIFLQGQHERRPYLARERRLALIKTRDRKSIAFPAQEVHSSGFCTIQEALVLDVVTLLRLKYIYRFAKNISFVSSLRFI</sequence>
<dbReference type="AlphaFoldDB" id="A0A9P0HL52"/>
<dbReference type="Proteomes" id="UP001152798">
    <property type="component" value="Chromosome 6"/>
</dbReference>
<evidence type="ECO:0000313" key="1">
    <source>
        <dbReference type="EMBL" id="CAH1404129.1"/>
    </source>
</evidence>
<organism evidence="1 2">
    <name type="scientific">Nezara viridula</name>
    <name type="common">Southern green stink bug</name>
    <name type="synonym">Cimex viridulus</name>
    <dbReference type="NCBI Taxonomy" id="85310"/>
    <lineage>
        <taxon>Eukaryota</taxon>
        <taxon>Metazoa</taxon>
        <taxon>Ecdysozoa</taxon>
        <taxon>Arthropoda</taxon>
        <taxon>Hexapoda</taxon>
        <taxon>Insecta</taxon>
        <taxon>Pterygota</taxon>
        <taxon>Neoptera</taxon>
        <taxon>Paraneoptera</taxon>
        <taxon>Hemiptera</taxon>
        <taxon>Heteroptera</taxon>
        <taxon>Panheteroptera</taxon>
        <taxon>Pentatomomorpha</taxon>
        <taxon>Pentatomoidea</taxon>
        <taxon>Pentatomidae</taxon>
        <taxon>Pentatominae</taxon>
        <taxon>Nezara</taxon>
    </lineage>
</organism>
<reference evidence="1" key="1">
    <citation type="submission" date="2022-01" db="EMBL/GenBank/DDBJ databases">
        <authorList>
            <person name="King R."/>
        </authorList>
    </citation>
    <scope>NUCLEOTIDE SEQUENCE</scope>
</reference>
<keyword evidence="2" id="KW-1185">Reference proteome</keyword>
<protein>
    <submittedName>
        <fullName evidence="1">Uncharacterized protein</fullName>
    </submittedName>
</protein>